<organism evidence="2 3">
    <name type="scientific">Tanacetum coccineum</name>
    <dbReference type="NCBI Taxonomy" id="301880"/>
    <lineage>
        <taxon>Eukaryota</taxon>
        <taxon>Viridiplantae</taxon>
        <taxon>Streptophyta</taxon>
        <taxon>Embryophyta</taxon>
        <taxon>Tracheophyta</taxon>
        <taxon>Spermatophyta</taxon>
        <taxon>Magnoliopsida</taxon>
        <taxon>eudicotyledons</taxon>
        <taxon>Gunneridae</taxon>
        <taxon>Pentapetalae</taxon>
        <taxon>asterids</taxon>
        <taxon>campanulids</taxon>
        <taxon>Asterales</taxon>
        <taxon>Asteraceae</taxon>
        <taxon>Asteroideae</taxon>
        <taxon>Anthemideae</taxon>
        <taxon>Anthemidinae</taxon>
        <taxon>Tanacetum</taxon>
    </lineage>
</organism>
<dbReference type="PANTHER" id="PTHR31286">
    <property type="entry name" value="GLYCINE-RICH CELL WALL STRUCTURAL PROTEIN 1.8-LIKE"/>
    <property type="match status" value="1"/>
</dbReference>
<dbReference type="EMBL" id="BQNB010010144">
    <property type="protein sequence ID" value="GJS73303.1"/>
    <property type="molecule type" value="Genomic_DNA"/>
</dbReference>
<evidence type="ECO:0008006" key="4">
    <source>
        <dbReference type="Google" id="ProtNLM"/>
    </source>
</evidence>
<protein>
    <recommendedName>
        <fullName evidence="4">DUF4283 domain-containing protein</fullName>
    </recommendedName>
</protein>
<keyword evidence="3" id="KW-1185">Reference proteome</keyword>
<reference evidence="2" key="2">
    <citation type="submission" date="2022-01" db="EMBL/GenBank/DDBJ databases">
        <authorList>
            <person name="Yamashiro T."/>
            <person name="Shiraishi A."/>
            <person name="Satake H."/>
            <person name="Nakayama K."/>
        </authorList>
    </citation>
    <scope>NUCLEOTIDE SEQUENCE</scope>
</reference>
<comment type="caution">
    <text evidence="2">The sequence shown here is derived from an EMBL/GenBank/DDBJ whole genome shotgun (WGS) entry which is preliminary data.</text>
</comment>
<feature type="coiled-coil region" evidence="1">
    <location>
        <begin position="366"/>
        <end position="435"/>
    </location>
</feature>
<sequence length="441" mass="50285">MITTLESCLTTLQRLDSDSTNVGRGIVGNNNPDVSLTTVSDLEVLIKDIDASKHEELLSGMTNDKRKVVIEALGVMCDIIETQRVLNLHNDGLIYSIDDVAALFGVPLNSPKEIDKFNKDLEVGNNALWLNPLILNCMMFLFKFLKRMGRSSFARFLIELNSEADLVDAITISIPSLTRDSFTKETICVEYEWRPHRCDICKIFGHIQDHCPKRWYEPKVAPSEPKKGATNVGNTSKLSSMLKSTGTFSKKGNITTSNSYSALKNEEEDEQHVENIYDESANLFPNSKIIESSSFTAATDLWLQVQIFYDHVDYTTQMAIDCAADGRLRKLRPKEAWETIKDLAQHEEEEWNDLIFSKKGSPDYIDATLEHELESMECRVESLMRNEVLLKYGVGFTFPKRPDQEELEARILNLIDHQEDQVRQLEEDMRKNKRHVYVSCG</sequence>
<accession>A0ABQ4Y6J9</accession>
<reference evidence="2" key="1">
    <citation type="journal article" date="2022" name="Int. J. Mol. Sci.">
        <title>Draft Genome of Tanacetum Coccineum: Genomic Comparison of Closely Related Tanacetum-Family Plants.</title>
        <authorList>
            <person name="Yamashiro T."/>
            <person name="Shiraishi A."/>
            <person name="Nakayama K."/>
            <person name="Satake H."/>
        </authorList>
    </citation>
    <scope>NUCLEOTIDE SEQUENCE</scope>
</reference>
<dbReference type="InterPro" id="IPR040256">
    <property type="entry name" value="At4g02000-like"/>
</dbReference>
<evidence type="ECO:0000313" key="3">
    <source>
        <dbReference type="Proteomes" id="UP001151760"/>
    </source>
</evidence>
<dbReference type="PANTHER" id="PTHR31286:SF99">
    <property type="entry name" value="DUF4283 DOMAIN-CONTAINING PROTEIN"/>
    <property type="match status" value="1"/>
</dbReference>
<proteinExistence type="predicted"/>
<evidence type="ECO:0000313" key="2">
    <source>
        <dbReference type="EMBL" id="GJS73303.1"/>
    </source>
</evidence>
<keyword evidence="1" id="KW-0175">Coiled coil</keyword>
<name>A0ABQ4Y6J9_9ASTR</name>
<gene>
    <name evidence="2" type="ORF">Tco_0706144</name>
</gene>
<dbReference type="Proteomes" id="UP001151760">
    <property type="component" value="Unassembled WGS sequence"/>
</dbReference>
<evidence type="ECO:0000256" key="1">
    <source>
        <dbReference type="SAM" id="Coils"/>
    </source>
</evidence>